<dbReference type="InterPro" id="IPR011765">
    <property type="entry name" value="Pept_M16_N"/>
</dbReference>
<sequence>MRPQSLILLTLALIASPALGQEAKLEKIFPYPTQRTDLDNGLSVLSVPFDSPGIIAYYTVVRTGSRNEVEPGLSGFAHFFEHMMFRGTDKYPQDEYQSVVKALGADANAFTTDDWTCYHMTVPSSALPTVVEVEADRFRNLKYDKADFQKEARAVLGEYNKSASSPFLILNEAMQDKAYTTHTYKHTTIGFLADVKDMPNQFDYSKKFFDRWYRPENCTIVVAGDVDHDRLVSLVRKEYGGWERGKASVTIPDEPEQTSQRSAQLTWPLPTLPILYTGFHIPAADPRNKDIAALSALAQAVFGETSPLYKSLVLDEQKVVLLAADAELKRDPAMFTIVARLRRSEDLGEVRKRIEAALADAAKSPVPVARLEGIKSHLRYAFANSLDSPDAVAMAVSESIALTGRPDSMEERYAAYDRLTPDDLKRVAGRYFAPTNQTVVILESEKSK</sequence>
<proteinExistence type="inferred from homology"/>
<feature type="domain" description="Peptidase M16 C-terminal" evidence="8">
    <location>
        <begin position="206"/>
        <end position="376"/>
    </location>
</feature>
<keyword evidence="6" id="KW-0732">Signal</keyword>
<dbReference type="Gene3D" id="3.30.830.10">
    <property type="entry name" value="Metalloenzyme, LuxS/M16 peptidase-like"/>
    <property type="match status" value="2"/>
</dbReference>
<dbReference type="SUPFAM" id="SSF63411">
    <property type="entry name" value="LuxS/MPP-like metallohydrolase"/>
    <property type="match status" value="2"/>
</dbReference>
<dbReference type="PANTHER" id="PTHR43690">
    <property type="entry name" value="NARDILYSIN"/>
    <property type="match status" value="1"/>
</dbReference>
<dbReference type="GO" id="GO:0006508">
    <property type="term" value="P:proteolysis"/>
    <property type="evidence" value="ECO:0007669"/>
    <property type="project" value="UniProtKB-KW"/>
</dbReference>
<feature type="domain" description="Peptidase M16 N-terminal" evidence="7">
    <location>
        <begin position="60"/>
        <end position="189"/>
    </location>
</feature>
<evidence type="ECO:0000313" key="9">
    <source>
        <dbReference type="EMBL" id="XBH07436.1"/>
    </source>
</evidence>
<evidence type="ECO:0000256" key="1">
    <source>
        <dbReference type="ARBA" id="ARBA00007261"/>
    </source>
</evidence>
<evidence type="ECO:0000256" key="2">
    <source>
        <dbReference type="ARBA" id="ARBA00022670"/>
    </source>
</evidence>
<gene>
    <name evidence="9" type="ORF">V5E97_15770</name>
</gene>
<organism evidence="9">
    <name type="scientific">Singulisphaera sp. Ch08</name>
    <dbReference type="NCBI Taxonomy" id="3120278"/>
    <lineage>
        <taxon>Bacteria</taxon>
        <taxon>Pseudomonadati</taxon>
        <taxon>Planctomycetota</taxon>
        <taxon>Planctomycetia</taxon>
        <taxon>Isosphaerales</taxon>
        <taxon>Isosphaeraceae</taxon>
        <taxon>Singulisphaera</taxon>
    </lineage>
</organism>
<keyword evidence="4" id="KW-0862">Zinc</keyword>
<dbReference type="GO" id="GO:0046872">
    <property type="term" value="F:metal ion binding"/>
    <property type="evidence" value="ECO:0007669"/>
    <property type="project" value="InterPro"/>
</dbReference>
<evidence type="ECO:0000256" key="5">
    <source>
        <dbReference type="ARBA" id="ARBA00023049"/>
    </source>
</evidence>
<feature type="signal peptide" evidence="6">
    <location>
        <begin position="1"/>
        <end position="20"/>
    </location>
</feature>
<feature type="chain" id="PRO_5043537450" evidence="6">
    <location>
        <begin position="21"/>
        <end position="448"/>
    </location>
</feature>
<dbReference type="GO" id="GO:0008237">
    <property type="term" value="F:metallopeptidase activity"/>
    <property type="evidence" value="ECO:0007669"/>
    <property type="project" value="UniProtKB-KW"/>
</dbReference>
<evidence type="ECO:0000259" key="7">
    <source>
        <dbReference type="Pfam" id="PF00675"/>
    </source>
</evidence>
<dbReference type="InterPro" id="IPR007863">
    <property type="entry name" value="Peptidase_M16_C"/>
</dbReference>
<keyword evidence="3" id="KW-0378">Hydrolase</keyword>
<evidence type="ECO:0000256" key="3">
    <source>
        <dbReference type="ARBA" id="ARBA00022801"/>
    </source>
</evidence>
<protein>
    <submittedName>
        <fullName evidence="9">Pitrilysin family protein</fullName>
    </submittedName>
</protein>
<dbReference type="InterPro" id="IPR011249">
    <property type="entry name" value="Metalloenz_LuxS/M16"/>
</dbReference>
<accession>A0AAU7CQJ8</accession>
<keyword evidence="5" id="KW-0482">Metalloprotease</keyword>
<evidence type="ECO:0000256" key="6">
    <source>
        <dbReference type="SAM" id="SignalP"/>
    </source>
</evidence>
<dbReference type="InterPro" id="IPR050626">
    <property type="entry name" value="Peptidase_M16"/>
</dbReference>
<reference evidence="9" key="1">
    <citation type="submission" date="2024-05" db="EMBL/GenBank/DDBJ databases">
        <title>Planctomycetes of the genus Singulisphaera possess chitinolytic capabilities.</title>
        <authorList>
            <person name="Ivanova A."/>
        </authorList>
    </citation>
    <scope>NUCLEOTIDE SEQUENCE</scope>
    <source>
        <strain evidence="9">Ch08T</strain>
    </source>
</reference>
<dbReference type="Pfam" id="PF00675">
    <property type="entry name" value="Peptidase_M16"/>
    <property type="match status" value="1"/>
</dbReference>
<name>A0AAU7CQJ8_9BACT</name>
<dbReference type="RefSeq" id="WP_406700273.1">
    <property type="nucleotide sequence ID" value="NZ_CP155447.1"/>
</dbReference>
<evidence type="ECO:0000259" key="8">
    <source>
        <dbReference type="Pfam" id="PF05193"/>
    </source>
</evidence>
<evidence type="ECO:0000256" key="4">
    <source>
        <dbReference type="ARBA" id="ARBA00022833"/>
    </source>
</evidence>
<dbReference type="AlphaFoldDB" id="A0AAU7CQJ8"/>
<dbReference type="PANTHER" id="PTHR43690:SF17">
    <property type="entry name" value="PROTEIN YHJJ"/>
    <property type="match status" value="1"/>
</dbReference>
<dbReference type="EMBL" id="CP155447">
    <property type="protein sequence ID" value="XBH07436.1"/>
    <property type="molecule type" value="Genomic_DNA"/>
</dbReference>
<keyword evidence="2" id="KW-0645">Protease</keyword>
<dbReference type="Pfam" id="PF05193">
    <property type="entry name" value="Peptidase_M16_C"/>
    <property type="match status" value="1"/>
</dbReference>
<comment type="similarity">
    <text evidence="1">Belongs to the peptidase M16 family.</text>
</comment>